<name>A0A0B6ZKV3_9EUPU</name>
<organism evidence="1">
    <name type="scientific">Arion vulgaris</name>
    <dbReference type="NCBI Taxonomy" id="1028688"/>
    <lineage>
        <taxon>Eukaryota</taxon>
        <taxon>Metazoa</taxon>
        <taxon>Spiralia</taxon>
        <taxon>Lophotrochozoa</taxon>
        <taxon>Mollusca</taxon>
        <taxon>Gastropoda</taxon>
        <taxon>Heterobranchia</taxon>
        <taxon>Euthyneura</taxon>
        <taxon>Panpulmonata</taxon>
        <taxon>Eupulmonata</taxon>
        <taxon>Stylommatophora</taxon>
        <taxon>Helicina</taxon>
        <taxon>Arionoidea</taxon>
        <taxon>Arionidae</taxon>
        <taxon>Arion</taxon>
    </lineage>
</organism>
<gene>
    <name evidence="1" type="primary">ORF68626</name>
</gene>
<dbReference type="EMBL" id="HACG01022157">
    <property type="protein sequence ID" value="CEK69022.1"/>
    <property type="molecule type" value="Transcribed_RNA"/>
</dbReference>
<proteinExistence type="predicted"/>
<protein>
    <submittedName>
        <fullName evidence="1">Uncharacterized protein</fullName>
    </submittedName>
</protein>
<reference evidence="1" key="1">
    <citation type="submission" date="2014-12" db="EMBL/GenBank/DDBJ databases">
        <title>Insight into the proteome of Arion vulgaris.</title>
        <authorList>
            <person name="Aradska J."/>
            <person name="Bulat T."/>
            <person name="Smidak R."/>
            <person name="Sarate P."/>
            <person name="Gangsoo J."/>
            <person name="Sialana F."/>
            <person name="Bilban M."/>
            <person name="Lubec G."/>
        </authorList>
    </citation>
    <scope>NUCLEOTIDE SEQUENCE</scope>
    <source>
        <tissue evidence="1">Skin</tissue>
    </source>
</reference>
<dbReference type="AlphaFoldDB" id="A0A0B6ZKV3"/>
<sequence>MLLCLDSNPQPTELHHHILLEKDWKELTTRRNILEINKFCAVLLVYEKRNIEYKCNIKGGKKAPASLLELGSGHI</sequence>
<evidence type="ECO:0000313" key="1">
    <source>
        <dbReference type="EMBL" id="CEK69022.1"/>
    </source>
</evidence>
<accession>A0A0B6ZKV3</accession>